<feature type="chain" id="PRO_5045183012" description="SWIM-type domain-containing protein" evidence="1">
    <location>
        <begin position="29"/>
        <end position="207"/>
    </location>
</feature>
<proteinExistence type="predicted"/>
<evidence type="ECO:0000256" key="1">
    <source>
        <dbReference type="SAM" id="SignalP"/>
    </source>
</evidence>
<dbReference type="RefSeq" id="WP_250430176.1">
    <property type="nucleotide sequence ID" value="NZ_JALPRR010000003.1"/>
</dbReference>
<reference evidence="3" key="1">
    <citation type="journal article" date="2019" name="Int. J. Syst. Evol. Microbiol.">
        <title>The Global Catalogue of Microorganisms (GCM) 10K type strain sequencing project: providing services to taxonomists for standard genome sequencing and annotation.</title>
        <authorList>
            <consortium name="The Broad Institute Genomics Platform"/>
            <consortium name="The Broad Institute Genome Sequencing Center for Infectious Disease"/>
            <person name="Wu L."/>
            <person name="Ma J."/>
        </authorList>
    </citation>
    <scope>NUCLEOTIDE SEQUENCE [LARGE SCALE GENOMIC DNA]</scope>
    <source>
        <strain evidence="3">CGMCC 4.1782</strain>
    </source>
</reference>
<keyword evidence="3" id="KW-1185">Reference proteome</keyword>
<feature type="signal peptide" evidence="1">
    <location>
        <begin position="1"/>
        <end position="28"/>
    </location>
</feature>
<dbReference type="Proteomes" id="UP001597374">
    <property type="component" value="Unassembled WGS sequence"/>
</dbReference>
<gene>
    <name evidence="2" type="ORF">ACFSKP_13310</name>
</gene>
<sequence length="207" mass="22643">MIRNTLVSSRSAKMAVYALSLLLLLATACTRRESFPEESEEEPLEAGAEGEAGPVYDGQLLAQVVFDSVDYIVPRQELLQPFIKEFGDGTVVDKVMIRKVQDKKDAAPAYYLVGLGMRNGAFRSMALELDVTSDNSLYLSSKGGKHMCTASAGCGFCYFTFSGNKIVGCECDSRVPGNNCEHKVSATNQLLKGARLSNQRQDERPRP</sequence>
<comment type="caution">
    <text evidence="2">The sequence shown here is derived from an EMBL/GenBank/DDBJ whole genome shotgun (WGS) entry which is preliminary data.</text>
</comment>
<evidence type="ECO:0000313" key="3">
    <source>
        <dbReference type="Proteomes" id="UP001597374"/>
    </source>
</evidence>
<accession>A0ABW5D1U2</accession>
<protein>
    <recommendedName>
        <fullName evidence="4">SWIM-type domain-containing protein</fullName>
    </recommendedName>
</protein>
<keyword evidence="1" id="KW-0732">Signal</keyword>
<dbReference type="PROSITE" id="PS51257">
    <property type="entry name" value="PROKAR_LIPOPROTEIN"/>
    <property type="match status" value="1"/>
</dbReference>
<evidence type="ECO:0000313" key="2">
    <source>
        <dbReference type="EMBL" id="MFD2247240.1"/>
    </source>
</evidence>
<dbReference type="EMBL" id="JBHUIM010000002">
    <property type="protein sequence ID" value="MFD2247240.1"/>
    <property type="molecule type" value="Genomic_DNA"/>
</dbReference>
<organism evidence="2 3">
    <name type="scientific">Pontibacter ruber</name>
    <dbReference type="NCBI Taxonomy" id="1343895"/>
    <lineage>
        <taxon>Bacteria</taxon>
        <taxon>Pseudomonadati</taxon>
        <taxon>Bacteroidota</taxon>
        <taxon>Cytophagia</taxon>
        <taxon>Cytophagales</taxon>
        <taxon>Hymenobacteraceae</taxon>
        <taxon>Pontibacter</taxon>
    </lineage>
</organism>
<name>A0ABW5D1U2_9BACT</name>
<evidence type="ECO:0008006" key="4">
    <source>
        <dbReference type="Google" id="ProtNLM"/>
    </source>
</evidence>